<keyword evidence="3" id="KW-1185">Reference proteome</keyword>
<evidence type="ECO:0008006" key="4">
    <source>
        <dbReference type="Google" id="ProtNLM"/>
    </source>
</evidence>
<dbReference type="RefSeq" id="WP_344398722.1">
    <property type="nucleotide sequence ID" value="NZ_BAAASG010000002.1"/>
</dbReference>
<evidence type="ECO:0000256" key="1">
    <source>
        <dbReference type="SAM" id="MobiDB-lite"/>
    </source>
</evidence>
<evidence type="ECO:0000313" key="2">
    <source>
        <dbReference type="EMBL" id="GAA2475877.1"/>
    </source>
</evidence>
<comment type="caution">
    <text evidence="2">The sequence shown here is derived from an EMBL/GenBank/DDBJ whole genome shotgun (WGS) entry which is preliminary data.</text>
</comment>
<name>A0ABP5Y6D3_STRLO</name>
<evidence type="ECO:0000313" key="3">
    <source>
        <dbReference type="Proteomes" id="UP001501777"/>
    </source>
</evidence>
<sequence>MDCASRFLTALYGVPGERPSPSTRTPVVRPSKRGGATSAEMETHVLPHPSRGRTVRVPPTTRLVRGATLAGSLALVPLAAACGGGEDGLSERSRASRTAVTAAPEAAVVAPAKVEVIAELTGCKARIRVEAEELRQGVCHTKNADYLITTFPQEEFQQVWLDSAAMYGGKYLVGTRWVVSAQPKMLERFRPRLGGTIRQLGEAGPTPQPGAS</sequence>
<organism evidence="2 3">
    <name type="scientific">Streptomyces longisporus</name>
    <dbReference type="NCBI Taxonomy" id="1948"/>
    <lineage>
        <taxon>Bacteria</taxon>
        <taxon>Bacillati</taxon>
        <taxon>Actinomycetota</taxon>
        <taxon>Actinomycetes</taxon>
        <taxon>Kitasatosporales</taxon>
        <taxon>Streptomycetaceae</taxon>
        <taxon>Streptomyces</taxon>
    </lineage>
</organism>
<dbReference type="Proteomes" id="UP001501777">
    <property type="component" value="Unassembled WGS sequence"/>
</dbReference>
<dbReference type="EMBL" id="BAAASG010000002">
    <property type="protein sequence ID" value="GAA2475877.1"/>
    <property type="molecule type" value="Genomic_DNA"/>
</dbReference>
<gene>
    <name evidence="2" type="ORF">GCM10010276_09360</name>
</gene>
<protein>
    <recommendedName>
        <fullName evidence="4">Lipoprotein</fullName>
    </recommendedName>
</protein>
<proteinExistence type="predicted"/>
<feature type="region of interest" description="Disordered" evidence="1">
    <location>
        <begin position="14"/>
        <end position="42"/>
    </location>
</feature>
<accession>A0ABP5Y6D3</accession>
<reference evidence="3" key="1">
    <citation type="journal article" date="2019" name="Int. J. Syst. Evol. Microbiol.">
        <title>The Global Catalogue of Microorganisms (GCM) 10K type strain sequencing project: providing services to taxonomists for standard genome sequencing and annotation.</title>
        <authorList>
            <consortium name="The Broad Institute Genomics Platform"/>
            <consortium name="The Broad Institute Genome Sequencing Center for Infectious Disease"/>
            <person name="Wu L."/>
            <person name="Ma J."/>
        </authorList>
    </citation>
    <scope>NUCLEOTIDE SEQUENCE [LARGE SCALE GENOMIC DNA]</scope>
    <source>
        <strain evidence="3">JCM 4395</strain>
    </source>
</reference>